<proteinExistence type="inferred from homology"/>
<comment type="similarity">
    <text evidence="2">Belongs to the ABC transporter superfamily. ABCG family. Eye pigment precursor importer (TC 3.A.1.204) subfamily.</text>
</comment>
<keyword evidence="6 7" id="KW-0472">Membrane</keyword>
<evidence type="ECO:0000313" key="10">
    <source>
        <dbReference type="EMBL" id="KAF3953436.1"/>
    </source>
</evidence>
<dbReference type="Proteomes" id="UP000737018">
    <property type="component" value="Unassembled WGS sequence"/>
</dbReference>
<evidence type="ECO:0000256" key="2">
    <source>
        <dbReference type="ARBA" id="ARBA00005814"/>
    </source>
</evidence>
<evidence type="ECO:0000313" key="11">
    <source>
        <dbReference type="Proteomes" id="UP000737018"/>
    </source>
</evidence>
<evidence type="ECO:0008006" key="12">
    <source>
        <dbReference type="Google" id="ProtNLM"/>
    </source>
</evidence>
<dbReference type="AlphaFoldDB" id="A0A8J4QKG1"/>
<dbReference type="InterPro" id="IPR052215">
    <property type="entry name" value="Plant_ABCG"/>
</dbReference>
<keyword evidence="5 7" id="KW-1133">Transmembrane helix</keyword>
<evidence type="ECO:0000256" key="4">
    <source>
        <dbReference type="ARBA" id="ARBA00022692"/>
    </source>
</evidence>
<feature type="transmembrane region" description="Helical" evidence="7">
    <location>
        <begin position="301"/>
        <end position="325"/>
    </location>
</feature>
<dbReference type="PANTHER" id="PTHR48042">
    <property type="entry name" value="ABC TRANSPORTER G FAMILY MEMBER 11"/>
    <property type="match status" value="1"/>
</dbReference>
<evidence type="ECO:0000256" key="5">
    <source>
        <dbReference type="ARBA" id="ARBA00022989"/>
    </source>
</evidence>
<evidence type="ECO:0000256" key="6">
    <source>
        <dbReference type="ARBA" id="ARBA00023136"/>
    </source>
</evidence>
<dbReference type="GO" id="GO:0140359">
    <property type="term" value="F:ABC-type transporter activity"/>
    <property type="evidence" value="ECO:0007669"/>
    <property type="project" value="InterPro"/>
</dbReference>
<feature type="domain" description="ABC-2 type transporter transmembrane" evidence="9">
    <location>
        <begin position="207"/>
        <end position="419"/>
    </location>
</feature>
<dbReference type="OrthoDB" id="66620at2759"/>
<name>A0A8J4QKG1_9ROSI</name>
<dbReference type="GO" id="GO:0016020">
    <property type="term" value="C:membrane"/>
    <property type="evidence" value="ECO:0007669"/>
    <property type="project" value="UniProtKB-SubCell"/>
</dbReference>
<comment type="subcellular location">
    <subcellularLocation>
        <location evidence="1">Membrane</location>
        <topology evidence="1">Multi-pass membrane protein</topology>
    </subcellularLocation>
</comment>
<feature type="domain" description="ABC transporter" evidence="8">
    <location>
        <begin position="1"/>
        <end position="100"/>
    </location>
</feature>
<dbReference type="InterPro" id="IPR013525">
    <property type="entry name" value="ABC2_TM"/>
</dbReference>
<evidence type="ECO:0000259" key="8">
    <source>
        <dbReference type="Pfam" id="PF00005"/>
    </source>
</evidence>
<dbReference type="GO" id="GO:0016887">
    <property type="term" value="F:ATP hydrolysis activity"/>
    <property type="evidence" value="ECO:0007669"/>
    <property type="project" value="InterPro"/>
</dbReference>
<gene>
    <name evidence="10" type="ORF">CMV_021121</name>
</gene>
<dbReference type="SUPFAM" id="SSF52540">
    <property type="entry name" value="P-loop containing nucleoside triphosphate hydrolases"/>
    <property type="match status" value="1"/>
</dbReference>
<dbReference type="PANTHER" id="PTHR48042:SF1">
    <property type="entry name" value="ABC TRANSPORTER G FAMILY MEMBER 11-LIKE"/>
    <property type="match status" value="1"/>
</dbReference>
<dbReference type="Pfam" id="PF00005">
    <property type="entry name" value="ABC_tran"/>
    <property type="match status" value="1"/>
</dbReference>
<comment type="caution">
    <text evidence="10">The sequence shown here is derived from an EMBL/GenBank/DDBJ whole genome shotgun (WGS) entry which is preliminary data.</text>
</comment>
<evidence type="ECO:0000256" key="7">
    <source>
        <dbReference type="SAM" id="Phobius"/>
    </source>
</evidence>
<evidence type="ECO:0000256" key="1">
    <source>
        <dbReference type="ARBA" id="ARBA00004141"/>
    </source>
</evidence>
<sequence>MGPSGCGKSTLLDGLAGRLGSNTRQLGEILINGHKQKLAFGASAYVTQDDTLMTTLTVREAVYYSAQLQLPDSMSMSEKKERAEMTIKEMGLQDAMNTRIGGWGAKGRTVYFGPASEATEFFALNGFPCPTLQNPSDHFLKTINKDFEKDLEKGSDGGIPTEEAIESLKKSYKSSETYQQVQRQVAEICKQDCGTLEMKRSHAGFVTQCLVLTKRSFVNMFRDLGYYWLRLAIYVALAIGLASVFYDVGYSYGSIQARGSLIMFVSSFLTFMAIGGFPSFVEDMKIFERERLNGHYGTGAFVMGNTFSALPFLLVISLIPGAIAYYPTGLQRDAEHFLYFVAVLFACMMLVESLMMIVASMVPNFLMGIITGAGIQGLMILGGGFFRYPNDLPKPFWRYPLYYIAFHKYAYQGLFKNEFEGLTFPRDNAGGPINLRGEEILRDTWQAEMSYSKWVDLAILLGMVALYRILFLVITKTIENVKPIVASFMSARSKQTAQVIVNPFTTPTHGGIIQQS</sequence>
<dbReference type="GO" id="GO:0005524">
    <property type="term" value="F:ATP binding"/>
    <property type="evidence" value="ECO:0007669"/>
    <property type="project" value="InterPro"/>
</dbReference>
<feature type="transmembrane region" description="Helical" evidence="7">
    <location>
        <begin position="454"/>
        <end position="474"/>
    </location>
</feature>
<reference evidence="10" key="1">
    <citation type="submission" date="2020-03" db="EMBL/GenBank/DDBJ databases">
        <title>Castanea mollissima Vanexum genome sequencing.</title>
        <authorList>
            <person name="Staton M."/>
        </authorList>
    </citation>
    <scope>NUCLEOTIDE SEQUENCE</scope>
    <source>
        <tissue evidence="10">Leaf</tissue>
    </source>
</reference>
<keyword evidence="11" id="KW-1185">Reference proteome</keyword>
<evidence type="ECO:0000259" key="9">
    <source>
        <dbReference type="Pfam" id="PF01061"/>
    </source>
</evidence>
<accession>A0A8J4QKG1</accession>
<feature type="transmembrane region" description="Helical" evidence="7">
    <location>
        <begin position="227"/>
        <end position="249"/>
    </location>
</feature>
<organism evidence="10 11">
    <name type="scientific">Castanea mollissima</name>
    <name type="common">Chinese chestnut</name>
    <dbReference type="NCBI Taxonomy" id="60419"/>
    <lineage>
        <taxon>Eukaryota</taxon>
        <taxon>Viridiplantae</taxon>
        <taxon>Streptophyta</taxon>
        <taxon>Embryophyta</taxon>
        <taxon>Tracheophyta</taxon>
        <taxon>Spermatophyta</taxon>
        <taxon>Magnoliopsida</taxon>
        <taxon>eudicotyledons</taxon>
        <taxon>Gunneridae</taxon>
        <taxon>Pentapetalae</taxon>
        <taxon>rosids</taxon>
        <taxon>fabids</taxon>
        <taxon>Fagales</taxon>
        <taxon>Fagaceae</taxon>
        <taxon>Castanea</taxon>
    </lineage>
</organism>
<dbReference type="InterPro" id="IPR003439">
    <property type="entry name" value="ABC_transporter-like_ATP-bd"/>
</dbReference>
<keyword evidence="4 7" id="KW-0812">Transmembrane</keyword>
<dbReference type="EMBL" id="JRKL02004075">
    <property type="protein sequence ID" value="KAF3953436.1"/>
    <property type="molecule type" value="Genomic_DNA"/>
</dbReference>
<evidence type="ECO:0000256" key="3">
    <source>
        <dbReference type="ARBA" id="ARBA00022448"/>
    </source>
</evidence>
<dbReference type="Gene3D" id="3.40.50.300">
    <property type="entry name" value="P-loop containing nucleotide triphosphate hydrolases"/>
    <property type="match status" value="1"/>
</dbReference>
<dbReference type="InterPro" id="IPR027417">
    <property type="entry name" value="P-loop_NTPase"/>
</dbReference>
<dbReference type="Pfam" id="PF01061">
    <property type="entry name" value="ABC2_membrane"/>
    <property type="match status" value="1"/>
</dbReference>
<feature type="transmembrane region" description="Helical" evidence="7">
    <location>
        <begin position="365"/>
        <end position="388"/>
    </location>
</feature>
<keyword evidence="3" id="KW-0813">Transport</keyword>
<protein>
    <recommendedName>
        <fullName evidence="12">ABC transporter domain-containing protein</fullName>
    </recommendedName>
</protein>
<feature type="transmembrane region" description="Helical" evidence="7">
    <location>
        <begin position="337"/>
        <end position="359"/>
    </location>
</feature>
<feature type="transmembrane region" description="Helical" evidence="7">
    <location>
        <begin position="261"/>
        <end position="281"/>
    </location>
</feature>